<dbReference type="SUPFAM" id="SSF54909">
    <property type="entry name" value="Dimeric alpha+beta barrel"/>
    <property type="match status" value="1"/>
</dbReference>
<dbReference type="InterPro" id="IPR011008">
    <property type="entry name" value="Dimeric_a/b-barrel"/>
</dbReference>
<organism evidence="1 2">
    <name type="scientific">Paractinoplanes ferrugineus</name>
    <dbReference type="NCBI Taxonomy" id="113564"/>
    <lineage>
        <taxon>Bacteria</taxon>
        <taxon>Bacillati</taxon>
        <taxon>Actinomycetota</taxon>
        <taxon>Actinomycetes</taxon>
        <taxon>Micromonosporales</taxon>
        <taxon>Micromonosporaceae</taxon>
        <taxon>Paractinoplanes</taxon>
    </lineage>
</organism>
<dbReference type="RefSeq" id="WP_203817883.1">
    <property type="nucleotide sequence ID" value="NZ_BAAABP010000058.1"/>
</dbReference>
<gene>
    <name evidence="1" type="ORF">Afe05nite_31870</name>
</gene>
<accession>A0A919J0W9</accession>
<name>A0A919J0W9_9ACTN</name>
<protein>
    <recommendedName>
        <fullName evidence="3">YCII-related domain-containing protein</fullName>
    </recommendedName>
</protein>
<reference evidence="1" key="1">
    <citation type="submission" date="2021-01" db="EMBL/GenBank/DDBJ databases">
        <title>Whole genome shotgun sequence of Actinoplanes ferrugineus NBRC 15555.</title>
        <authorList>
            <person name="Komaki H."/>
            <person name="Tamura T."/>
        </authorList>
    </citation>
    <scope>NUCLEOTIDE SEQUENCE</scope>
    <source>
        <strain evidence="1">NBRC 15555</strain>
    </source>
</reference>
<sequence length="84" mass="8813">MKYLILVRGAAWSAALADEMTSAGVQVAAGGLTGTELARGDLASPPATGFYLLDCASIDEAWGWVAHLRDVEVRPVLDPGGHEF</sequence>
<evidence type="ECO:0000313" key="1">
    <source>
        <dbReference type="EMBL" id="GIE11347.1"/>
    </source>
</evidence>
<evidence type="ECO:0008006" key="3">
    <source>
        <dbReference type="Google" id="ProtNLM"/>
    </source>
</evidence>
<proteinExistence type="predicted"/>
<evidence type="ECO:0000313" key="2">
    <source>
        <dbReference type="Proteomes" id="UP000598174"/>
    </source>
</evidence>
<dbReference type="EMBL" id="BOMM01000028">
    <property type="protein sequence ID" value="GIE11347.1"/>
    <property type="molecule type" value="Genomic_DNA"/>
</dbReference>
<comment type="caution">
    <text evidence="1">The sequence shown here is derived from an EMBL/GenBank/DDBJ whole genome shotgun (WGS) entry which is preliminary data.</text>
</comment>
<keyword evidence="2" id="KW-1185">Reference proteome</keyword>
<dbReference type="Proteomes" id="UP000598174">
    <property type="component" value="Unassembled WGS sequence"/>
</dbReference>
<dbReference type="AlphaFoldDB" id="A0A919J0W9"/>